<dbReference type="GO" id="GO:0003677">
    <property type="term" value="F:DNA binding"/>
    <property type="evidence" value="ECO:0007669"/>
    <property type="project" value="UniProtKB-UniRule"/>
</dbReference>
<dbReference type="Proteomes" id="UP000247781">
    <property type="component" value="Unassembled WGS sequence"/>
</dbReference>
<reference evidence="4 5" key="2">
    <citation type="submission" date="2018-06" db="EMBL/GenBank/DDBJ databases">
        <title>Sequencing of bacterial isolates from soil warming experiment in Harvard Forest, Massachusetts, USA.</title>
        <authorList>
            <person name="Deangelis K.PhD."/>
        </authorList>
    </citation>
    <scope>NUCLEOTIDE SEQUENCE [LARGE SCALE GENOMIC DNA]</scope>
    <source>
        <strain evidence="4 5">GAS496</strain>
    </source>
</reference>
<dbReference type="Pfam" id="PF00440">
    <property type="entry name" value="TetR_N"/>
    <property type="match status" value="1"/>
</dbReference>
<dbReference type="PANTHER" id="PTHR43479">
    <property type="entry name" value="ACREF/ENVCD OPERON REPRESSOR-RELATED"/>
    <property type="match status" value="1"/>
</dbReference>
<evidence type="ECO:0000259" key="3">
    <source>
        <dbReference type="PROSITE" id="PS50977"/>
    </source>
</evidence>
<dbReference type="PROSITE" id="PS50977">
    <property type="entry name" value="HTH_TETR_2"/>
    <property type="match status" value="1"/>
</dbReference>
<evidence type="ECO:0000256" key="1">
    <source>
        <dbReference type="ARBA" id="ARBA00023125"/>
    </source>
</evidence>
<keyword evidence="1 2" id="KW-0238">DNA-binding</keyword>
<dbReference type="SUPFAM" id="SSF46689">
    <property type="entry name" value="Homeodomain-like"/>
    <property type="match status" value="1"/>
</dbReference>
<feature type="DNA-binding region" description="H-T-H motif" evidence="2">
    <location>
        <begin position="33"/>
        <end position="52"/>
    </location>
</feature>
<proteinExistence type="predicted"/>
<sequence>MPANRTAKVEQQHLRLLDGLATAIREKGLARTQVSDIVGHAHASRRTFYKHFPDKDSCLVELVHRSAATIIEAVAAATDLHAPGTIQIEQAVDAYISILSGDPALTLALASPSVGERIVRAQRHALERFAEYLVVLTASASEGRTPLAPVSVECAYMLASGLRAAALRAIERGDGLDRVGEEGKAVFKRVLISGAAQNQRRRPHPAGPPSRD</sequence>
<dbReference type="Gene3D" id="1.10.357.10">
    <property type="entry name" value="Tetracycline Repressor, domain 2"/>
    <property type="match status" value="1"/>
</dbReference>
<protein>
    <submittedName>
        <fullName evidence="4">TetR family transcriptional regulator</fullName>
    </submittedName>
</protein>
<organism evidence="4 5">
    <name type="scientific">Mycolicibacterium moriokaense</name>
    <dbReference type="NCBI Taxonomy" id="39691"/>
    <lineage>
        <taxon>Bacteria</taxon>
        <taxon>Bacillati</taxon>
        <taxon>Actinomycetota</taxon>
        <taxon>Actinomycetes</taxon>
        <taxon>Mycobacteriales</taxon>
        <taxon>Mycobacteriaceae</taxon>
        <taxon>Mycolicibacterium</taxon>
    </lineage>
</organism>
<dbReference type="InterPro" id="IPR050624">
    <property type="entry name" value="HTH-type_Tx_Regulator"/>
</dbReference>
<dbReference type="EMBL" id="QJJU01000014">
    <property type="protein sequence ID" value="PXX06297.1"/>
    <property type="molecule type" value="Genomic_DNA"/>
</dbReference>
<accession>A0A318HGB4</accession>
<evidence type="ECO:0000313" key="4">
    <source>
        <dbReference type="EMBL" id="PXX06297.1"/>
    </source>
</evidence>
<gene>
    <name evidence="4" type="ORF">C8E89_11470</name>
</gene>
<keyword evidence="5" id="KW-1185">Reference proteome</keyword>
<reference evidence="5" key="1">
    <citation type="submission" date="2018-05" db="EMBL/GenBank/DDBJ databases">
        <authorList>
            <person name="Deangelis K."/>
            <person name="Huntemann M."/>
            <person name="Clum A."/>
            <person name="Pillay M."/>
            <person name="Palaniappan K."/>
            <person name="Varghese N."/>
            <person name="Mikhailova N."/>
            <person name="Stamatis D."/>
            <person name="Reddy T."/>
            <person name="Daum C."/>
            <person name="Shapiro N."/>
            <person name="Ivanova N."/>
            <person name="Kyrpides N."/>
            <person name="Woyke T."/>
        </authorList>
    </citation>
    <scope>NUCLEOTIDE SEQUENCE [LARGE SCALE GENOMIC DNA]</scope>
    <source>
        <strain evidence="5">GAS496</strain>
    </source>
</reference>
<dbReference type="AlphaFoldDB" id="A0A318HGB4"/>
<dbReference type="InterPro" id="IPR001647">
    <property type="entry name" value="HTH_TetR"/>
</dbReference>
<evidence type="ECO:0000256" key="2">
    <source>
        <dbReference type="PROSITE-ProRule" id="PRU00335"/>
    </source>
</evidence>
<feature type="domain" description="HTH tetR-type" evidence="3">
    <location>
        <begin position="10"/>
        <end position="70"/>
    </location>
</feature>
<dbReference type="PANTHER" id="PTHR43479:SF11">
    <property type="entry name" value="ACREF_ENVCD OPERON REPRESSOR-RELATED"/>
    <property type="match status" value="1"/>
</dbReference>
<comment type="caution">
    <text evidence="4">The sequence shown here is derived from an EMBL/GenBank/DDBJ whole genome shotgun (WGS) entry which is preliminary data.</text>
</comment>
<evidence type="ECO:0000313" key="5">
    <source>
        <dbReference type="Proteomes" id="UP000247781"/>
    </source>
</evidence>
<name>A0A318HGB4_9MYCO</name>
<dbReference type="InterPro" id="IPR009057">
    <property type="entry name" value="Homeodomain-like_sf"/>
</dbReference>